<dbReference type="Gene3D" id="2.40.170.20">
    <property type="entry name" value="TonB-dependent receptor, beta-barrel domain"/>
    <property type="match status" value="1"/>
</dbReference>
<evidence type="ECO:0000256" key="3">
    <source>
        <dbReference type="ARBA" id="ARBA00022692"/>
    </source>
</evidence>
<dbReference type="InterPro" id="IPR012910">
    <property type="entry name" value="Plug_dom"/>
</dbReference>
<dbReference type="Pfam" id="PF13715">
    <property type="entry name" value="CarbopepD_reg_2"/>
    <property type="match status" value="1"/>
</dbReference>
<dbReference type="InterPro" id="IPR013784">
    <property type="entry name" value="Carb-bd-like_fold"/>
</dbReference>
<accession>A0A381R177</accession>
<evidence type="ECO:0000256" key="5">
    <source>
        <dbReference type="ARBA" id="ARBA00023077"/>
    </source>
</evidence>
<keyword evidence="4" id="KW-0732">Signal</keyword>
<dbReference type="GO" id="GO:0015344">
    <property type="term" value="F:siderophore uptake transmembrane transporter activity"/>
    <property type="evidence" value="ECO:0007669"/>
    <property type="project" value="TreeGrafter"/>
</dbReference>
<organism evidence="9">
    <name type="scientific">marine metagenome</name>
    <dbReference type="NCBI Taxonomy" id="408172"/>
    <lineage>
        <taxon>unclassified sequences</taxon>
        <taxon>metagenomes</taxon>
        <taxon>ecological metagenomes</taxon>
    </lineage>
</organism>
<reference evidence="9" key="1">
    <citation type="submission" date="2018-05" db="EMBL/GenBank/DDBJ databases">
        <authorList>
            <person name="Lanie J.A."/>
            <person name="Ng W.-L."/>
            <person name="Kazmierczak K.M."/>
            <person name="Andrzejewski T.M."/>
            <person name="Davidsen T.M."/>
            <person name="Wayne K.J."/>
            <person name="Tettelin H."/>
            <person name="Glass J.I."/>
            <person name="Rusch D."/>
            <person name="Podicherti R."/>
            <person name="Tsui H.-C.T."/>
            <person name="Winkler M.E."/>
        </authorList>
    </citation>
    <scope>NUCLEOTIDE SEQUENCE</scope>
</reference>
<keyword evidence="5" id="KW-0798">TonB box</keyword>
<keyword evidence="2" id="KW-0813">Transport</keyword>
<comment type="subcellular location">
    <subcellularLocation>
        <location evidence="1">Cell outer membrane</location>
        <topology evidence="1">Multi-pass membrane protein</topology>
    </subcellularLocation>
</comment>
<evidence type="ECO:0000256" key="7">
    <source>
        <dbReference type="ARBA" id="ARBA00023237"/>
    </source>
</evidence>
<evidence type="ECO:0000256" key="2">
    <source>
        <dbReference type="ARBA" id="ARBA00022448"/>
    </source>
</evidence>
<evidence type="ECO:0000259" key="8">
    <source>
        <dbReference type="Pfam" id="PF07715"/>
    </source>
</evidence>
<dbReference type="EMBL" id="UINC01001559">
    <property type="protein sequence ID" value="SUZ83617.1"/>
    <property type="molecule type" value="Genomic_DNA"/>
</dbReference>
<dbReference type="InterPro" id="IPR010917">
    <property type="entry name" value="TonB_rcpt_CS"/>
</dbReference>
<evidence type="ECO:0000256" key="1">
    <source>
        <dbReference type="ARBA" id="ARBA00004571"/>
    </source>
</evidence>
<dbReference type="Pfam" id="PF07715">
    <property type="entry name" value="Plug"/>
    <property type="match status" value="1"/>
</dbReference>
<dbReference type="SUPFAM" id="SSF49452">
    <property type="entry name" value="Starch-binding domain-like"/>
    <property type="match status" value="1"/>
</dbReference>
<dbReference type="GO" id="GO:0044718">
    <property type="term" value="P:siderophore transmembrane transport"/>
    <property type="evidence" value="ECO:0007669"/>
    <property type="project" value="TreeGrafter"/>
</dbReference>
<dbReference type="InterPro" id="IPR036942">
    <property type="entry name" value="Beta-barrel_TonB_sf"/>
</dbReference>
<gene>
    <name evidence="9" type="ORF">METZ01_LOCUS36471</name>
</gene>
<name>A0A381R177_9ZZZZ</name>
<dbReference type="InterPro" id="IPR037066">
    <property type="entry name" value="Plug_dom_sf"/>
</dbReference>
<evidence type="ECO:0000256" key="6">
    <source>
        <dbReference type="ARBA" id="ARBA00023136"/>
    </source>
</evidence>
<dbReference type="PANTHER" id="PTHR30069">
    <property type="entry name" value="TONB-DEPENDENT OUTER MEMBRANE RECEPTOR"/>
    <property type="match status" value="1"/>
</dbReference>
<dbReference type="PANTHER" id="PTHR30069:SF29">
    <property type="entry name" value="HEMOGLOBIN AND HEMOGLOBIN-HAPTOGLOBIN-BINDING PROTEIN 1-RELATED"/>
    <property type="match status" value="1"/>
</dbReference>
<dbReference type="InterPro" id="IPR039426">
    <property type="entry name" value="TonB-dep_rcpt-like"/>
</dbReference>
<dbReference type="Gene3D" id="2.170.130.10">
    <property type="entry name" value="TonB-dependent receptor, plug domain"/>
    <property type="match status" value="1"/>
</dbReference>
<keyword evidence="7" id="KW-0998">Cell outer membrane</keyword>
<dbReference type="Gene3D" id="2.60.40.1120">
    <property type="entry name" value="Carboxypeptidase-like, regulatory domain"/>
    <property type="match status" value="1"/>
</dbReference>
<dbReference type="PROSITE" id="PS01156">
    <property type="entry name" value="TONB_DEPENDENT_REC_2"/>
    <property type="match status" value="1"/>
</dbReference>
<evidence type="ECO:0000256" key="4">
    <source>
        <dbReference type="ARBA" id="ARBA00022729"/>
    </source>
</evidence>
<dbReference type="SUPFAM" id="SSF56935">
    <property type="entry name" value="Porins"/>
    <property type="match status" value="1"/>
</dbReference>
<dbReference type="GO" id="GO:0009279">
    <property type="term" value="C:cell outer membrane"/>
    <property type="evidence" value="ECO:0007669"/>
    <property type="project" value="UniProtKB-SubCell"/>
</dbReference>
<sequence length="1006" mass="112749">MTEISKNALAALLLAGSTLIYAGVTGKIQGSVSDQNGLPLPGANIMLAGTNRGAAADANGFYIILNISPGKYSLTAQMIGFKGITKTDVTVNSDRTTKVNFALYEEAIGMEEVRVTAEKPKVEVDRTYSEYIVTADDIERSVMVKSVADLISLEPGMDVNGQGMIRGGDMNSIAADVVYYVDGVKMTSNDGLTLNNFTGVGKYDIESISIITGGLSAEYGNAQAGVINIITKEGTDSFHGNFEYTNELGGANHWGPNYYDAAIHKSHMEWDNPEWVNEIDSTTGKLVHQKIDYTKYAGYALQGNITGPLMKGVSFFLGGRTNNNAVNSISPLSHSADNFEGTWKLSLNLHPKISLKFGGVYSQNWNYHSVAEAEVGGIRGMEDDGKNIFLPMNNASSGIINNTNQMSYLAISHMLSERTYYELRVSNSINAQTPEDFPDSTMEIRKDADGWFNLPRDVYAFDEGKRTRFQVKFDFTSQFNKNNLLKTGIDYTDYSVWARNYSDVLNSRRLHYIGYHHRTGNPVQPKQFAWYIQDKMEYKGLVLNAGIRMDHFDPSVKHPLTTAIAASDYFFDTFTRFNYDSLESFGLLEKTKPITAWSPRIGVAHPITDRSMIHFFYGHIYQLASFYTMYGERWVNDGTRDTDINSNNLNDDTELYNTLEESFFGNPRLTYEKTISFELGFDWNFYSDYILALSTFYKSSSNQVSSPGTVQLNWWDPAKQMFDFQFTHMAGNGIHEDIQGFELSLKKNFNNYFGFNISYNIQWAVKGEAGVGSQFWIPDSAFVADGKFWMMYSSNDDGSETPRPLAPVFLANQYASKANTFLDSLRALGMEIHDAGNTGLHWVEFWGGTEEEPKPDADIRNYGKAQIFIATPDKFGPMGLFGNITANIVYRMSTGTPFEYSPIGGASEWRNGPLTTRTDLSFEKVIYQKNTAKGTLYIQVSNLFDQRDVRGDGGFSSIYGPGEFIRWGMETPRPDNKQYQDYGDFYGNSRYHGSPREIQIGIRTSF</sequence>
<dbReference type="PROSITE" id="PS52016">
    <property type="entry name" value="TONB_DEPENDENT_REC_3"/>
    <property type="match status" value="1"/>
</dbReference>
<feature type="domain" description="TonB-dependent receptor plug" evidence="8">
    <location>
        <begin position="127"/>
        <end position="225"/>
    </location>
</feature>
<keyword evidence="6" id="KW-0472">Membrane</keyword>
<dbReference type="GO" id="GO:0030246">
    <property type="term" value="F:carbohydrate binding"/>
    <property type="evidence" value="ECO:0007669"/>
    <property type="project" value="InterPro"/>
</dbReference>
<dbReference type="AlphaFoldDB" id="A0A381R177"/>
<protein>
    <recommendedName>
        <fullName evidence="8">TonB-dependent receptor plug domain-containing protein</fullName>
    </recommendedName>
</protein>
<evidence type="ECO:0000313" key="9">
    <source>
        <dbReference type="EMBL" id="SUZ83617.1"/>
    </source>
</evidence>
<proteinExistence type="predicted"/>
<keyword evidence="3" id="KW-0812">Transmembrane</keyword>